<name>A0A076ESR3_RHOOP</name>
<dbReference type="Pfam" id="PF19562">
    <property type="entry name" value="DUF6084"/>
    <property type="match status" value="1"/>
</dbReference>
<dbReference type="Proteomes" id="UP000028488">
    <property type="component" value="Chromosome"/>
</dbReference>
<evidence type="ECO:0000313" key="1">
    <source>
        <dbReference type="EMBL" id="AII06464.1"/>
    </source>
</evidence>
<dbReference type="InterPro" id="IPR045730">
    <property type="entry name" value="DUF6084"/>
</dbReference>
<dbReference type="RefSeq" id="WP_037241803.1">
    <property type="nucleotide sequence ID" value="NZ_CP008947.1"/>
</dbReference>
<evidence type="ECO:0000313" key="2">
    <source>
        <dbReference type="Proteomes" id="UP000028488"/>
    </source>
</evidence>
<organism evidence="1 2">
    <name type="scientific">Rhodococcus opacus</name>
    <name type="common">Nocardia opaca</name>
    <dbReference type="NCBI Taxonomy" id="37919"/>
    <lineage>
        <taxon>Bacteria</taxon>
        <taxon>Bacillati</taxon>
        <taxon>Actinomycetota</taxon>
        <taxon>Actinomycetes</taxon>
        <taxon>Mycobacteriales</taxon>
        <taxon>Nocardiaceae</taxon>
        <taxon>Rhodococcus</taxon>
    </lineage>
</organism>
<protein>
    <submittedName>
        <fullName evidence="1">Uncharacterized protein</fullName>
    </submittedName>
</protein>
<sequence>MTELSFHVEDVFPEPFAVAPNLTARVEVTESSDAVVHAMAVRCQVRIDPQRRRYTDGEAEGLLDLFGPRERWTSTLKPFQWMQTSTVAQGFTGSSVVELPLPCTYDFEVTASKYLHALDEAGSTVPLVFLFSGTVFTRGVAGFGVERIPWDRESTYDLPVSVWRELVQAHYPNTGWVRLDHDTLAALARYKAAHGLIGLDVAISDLLQGAGEVIA</sequence>
<reference evidence="1 2" key="1">
    <citation type="submission" date="2014-07" db="EMBL/GenBank/DDBJ databases">
        <title>Genome Sequence of Rhodococcus opacus Strain R7, a Biodegrader of Mono- and Polycyclic Aromatic Hydrocarbons.</title>
        <authorList>
            <person name="Di Gennaro P."/>
            <person name="Zampolli J."/>
            <person name="Presti I."/>
            <person name="Cappelletti M."/>
            <person name="D'Ursi P."/>
            <person name="Orro A."/>
            <person name="Mezzelani A."/>
            <person name="Milanesi L."/>
        </authorList>
    </citation>
    <scope>NUCLEOTIDE SEQUENCE [LARGE SCALE GENOMIC DNA]</scope>
    <source>
        <strain evidence="1 2">R7</strain>
    </source>
</reference>
<dbReference type="eggNOG" id="ENOG5030M2D">
    <property type="taxonomic scope" value="Bacteria"/>
</dbReference>
<dbReference type="AlphaFoldDB" id="A0A076ESR3"/>
<proteinExistence type="predicted"/>
<gene>
    <name evidence="1" type="ORF">EP51_18315</name>
</gene>
<dbReference type="EMBL" id="CP008947">
    <property type="protein sequence ID" value="AII06464.1"/>
    <property type="molecule type" value="Genomic_DNA"/>
</dbReference>
<accession>A0A076ESR3</accession>